<dbReference type="PROSITE" id="PS00107">
    <property type="entry name" value="PROTEIN_KINASE_ATP"/>
    <property type="match status" value="1"/>
</dbReference>
<evidence type="ECO:0000256" key="12">
    <source>
        <dbReference type="ARBA" id="ARBA00047899"/>
    </source>
</evidence>
<feature type="compositionally biased region" description="Low complexity" evidence="15">
    <location>
        <begin position="354"/>
        <end position="376"/>
    </location>
</feature>
<evidence type="ECO:0000256" key="7">
    <source>
        <dbReference type="ARBA" id="ARBA00022741"/>
    </source>
</evidence>
<evidence type="ECO:0000259" key="17">
    <source>
        <dbReference type="PROSITE" id="PS50011"/>
    </source>
</evidence>
<dbReference type="InterPro" id="IPR000719">
    <property type="entry name" value="Prot_kinase_dom"/>
</dbReference>
<dbReference type="Pfam" id="PF00069">
    <property type="entry name" value="Pkinase"/>
    <property type="match status" value="1"/>
</dbReference>
<keyword evidence="3" id="KW-1003">Cell membrane</keyword>
<evidence type="ECO:0000256" key="11">
    <source>
        <dbReference type="ARBA" id="ARBA00023136"/>
    </source>
</evidence>
<dbReference type="SUPFAM" id="SSF56112">
    <property type="entry name" value="Protein kinase-like (PK-like)"/>
    <property type="match status" value="1"/>
</dbReference>
<evidence type="ECO:0000256" key="5">
    <source>
        <dbReference type="ARBA" id="ARBA00022679"/>
    </source>
</evidence>
<evidence type="ECO:0000256" key="13">
    <source>
        <dbReference type="ARBA" id="ARBA00048679"/>
    </source>
</evidence>
<feature type="binding site" evidence="14">
    <location>
        <position position="38"/>
    </location>
    <ligand>
        <name>ATP</name>
        <dbReference type="ChEBI" id="CHEBI:30616"/>
    </ligand>
</feature>
<feature type="domain" description="Protein kinase" evidence="17">
    <location>
        <begin position="9"/>
        <end position="270"/>
    </location>
</feature>
<dbReference type="GO" id="GO:0080090">
    <property type="term" value="P:regulation of primary metabolic process"/>
    <property type="evidence" value="ECO:0007669"/>
    <property type="project" value="UniProtKB-ARBA"/>
</dbReference>
<sequence length="582" mass="61418">MDEVAFGRYRLLSVIGQGGMGTVYRAHDTLMNRDVAIKVLPTALGDRADYRERFRREAHTAARLTEPHIIPIHESGEIDGQLYLVMPIVEGIDLGQLLRRDGPMSAQEAVHVIEQLASALDAAHAVGLVHRDIKPSNALVTGRNFVYLIDFGIAHDAAATKLTSTGMIVGTMAYMAPERFLAGTAGPSSDVYALTCVLHECLTGEHPFPGESMEQQIAGHLSLDPPRPSAQRAQVPAGFDEVISRGMAKKPEDRYASAVELADAARDALIAPAVPAHAAASAPTAVANPDVPTTPYRPRPYAQQRSARSPHATPLLPRSTPPTGRKRWLLIGAGALAVVVTLAIMAVNFGSKKAGTTAATSTATPTSAASPATGPAGPSGPPLVGEADLQGLLLSPDQMDTALGATGLRVDGPKYPTSTYDDNDTVSDKACLPMVSPGESEAYSGSGWNALYGQELETPGSTADFYGIQLVVSFPSVQQAKAFFTTSFQRWSTCSNRQFTKTVAGKPDQVWTVGSVSNVNGMLSVGKTLSGRNAAEHWLWTTCQRALTVADNVAIDVVACSLQHSVSAVNVAQQIAAKVPAV</sequence>
<keyword evidence="8" id="KW-0418">Kinase</keyword>
<dbReference type="CDD" id="cd14014">
    <property type="entry name" value="STKc_PknB_like"/>
    <property type="match status" value="1"/>
</dbReference>
<evidence type="ECO:0000256" key="2">
    <source>
        <dbReference type="ARBA" id="ARBA00012513"/>
    </source>
</evidence>
<comment type="caution">
    <text evidence="19">The sequence shown here is derived from an EMBL/GenBank/DDBJ whole genome shotgun (WGS) entry which is preliminary data.</text>
</comment>
<dbReference type="GO" id="GO:0004674">
    <property type="term" value="F:protein serine/threonine kinase activity"/>
    <property type="evidence" value="ECO:0007669"/>
    <property type="project" value="UniProtKB-KW"/>
</dbReference>
<dbReference type="Gene3D" id="3.40.1000.70">
    <property type="entry name" value="PknH-like extracellular domain"/>
    <property type="match status" value="1"/>
</dbReference>
<dbReference type="EMBL" id="BRZI01000036">
    <property type="protein sequence ID" value="GLD32096.1"/>
    <property type="molecule type" value="Genomic_DNA"/>
</dbReference>
<name>A0A9P3Q9I8_9MYCO</name>
<gene>
    <name evidence="19" type="ORF">Mkiyose1413_39790</name>
    <name evidence="18" type="ORF">SRL2020028_44840</name>
</gene>
<keyword evidence="4" id="KW-0723">Serine/threonine-protein kinase</keyword>
<feature type="transmembrane region" description="Helical" evidence="16">
    <location>
        <begin position="328"/>
        <end position="347"/>
    </location>
</feature>
<evidence type="ECO:0000256" key="8">
    <source>
        <dbReference type="ARBA" id="ARBA00022777"/>
    </source>
</evidence>
<accession>A0A9P3Q9I8</accession>
<dbReference type="InterPro" id="IPR017441">
    <property type="entry name" value="Protein_kinase_ATP_BS"/>
</dbReference>
<dbReference type="Proteomes" id="UP001165663">
    <property type="component" value="Unassembled WGS sequence"/>
</dbReference>
<keyword evidence="5" id="KW-0808">Transferase</keyword>
<dbReference type="PANTHER" id="PTHR43289">
    <property type="entry name" value="MITOGEN-ACTIVATED PROTEIN KINASE KINASE KINASE 20-RELATED"/>
    <property type="match status" value="1"/>
</dbReference>
<dbReference type="InterPro" id="IPR038232">
    <property type="entry name" value="PknH-like_Extracell_sf"/>
</dbReference>
<dbReference type="InterPro" id="IPR026954">
    <property type="entry name" value="PknH-like_Extracell"/>
</dbReference>
<keyword evidence="10 16" id="KW-1133">Transmembrane helix</keyword>
<dbReference type="InterPro" id="IPR011009">
    <property type="entry name" value="Kinase-like_dom_sf"/>
</dbReference>
<dbReference type="SMART" id="SM00220">
    <property type="entry name" value="S_TKc"/>
    <property type="match status" value="1"/>
</dbReference>
<dbReference type="GO" id="GO:0005524">
    <property type="term" value="F:ATP binding"/>
    <property type="evidence" value="ECO:0007669"/>
    <property type="project" value="UniProtKB-UniRule"/>
</dbReference>
<organism evidence="19 20">
    <name type="scientific">Mycobacterium kiyosense</name>
    <dbReference type="NCBI Taxonomy" id="2871094"/>
    <lineage>
        <taxon>Bacteria</taxon>
        <taxon>Bacillati</taxon>
        <taxon>Actinomycetota</taxon>
        <taxon>Actinomycetes</taxon>
        <taxon>Mycobacteriales</taxon>
        <taxon>Mycobacteriaceae</taxon>
        <taxon>Mycobacterium</taxon>
    </lineage>
</organism>
<keyword evidence="9 14" id="KW-0067">ATP-binding</keyword>
<evidence type="ECO:0000256" key="15">
    <source>
        <dbReference type="SAM" id="MobiDB-lite"/>
    </source>
</evidence>
<feature type="compositionally biased region" description="Low complexity" evidence="15">
    <location>
        <begin position="279"/>
        <end position="289"/>
    </location>
</feature>
<proteinExistence type="predicted"/>
<evidence type="ECO:0000256" key="16">
    <source>
        <dbReference type="SAM" id="Phobius"/>
    </source>
</evidence>
<reference evidence="19" key="1">
    <citation type="submission" date="2022-08" db="EMBL/GenBank/DDBJ databases">
        <title>Mycobacterium kiyosense sp. nov., scotochromogenic slow-glowing species isolated from respiratory specimens.</title>
        <authorList>
            <person name="Fukano H."/>
            <person name="Kazumi Y."/>
            <person name="Sakagami N."/>
            <person name="Ato M."/>
            <person name="Mitarai S."/>
            <person name="Hoshino Y."/>
        </authorList>
    </citation>
    <scope>NUCLEOTIDE SEQUENCE</scope>
    <source>
        <strain evidence="19">1413</strain>
        <strain evidence="18">SRL2020-028</strain>
    </source>
</reference>
<dbReference type="FunFam" id="1.10.510.10:FF:000021">
    <property type="entry name" value="Serine/threonine protein kinase"/>
    <property type="match status" value="1"/>
</dbReference>
<keyword evidence="20" id="KW-1185">Reference proteome</keyword>
<dbReference type="EC" id="2.7.11.1" evidence="2"/>
<dbReference type="Proteomes" id="UP001064782">
    <property type="component" value="Unassembled WGS sequence"/>
</dbReference>
<keyword evidence="6 16" id="KW-0812">Transmembrane</keyword>
<evidence type="ECO:0000256" key="9">
    <source>
        <dbReference type="ARBA" id="ARBA00022840"/>
    </source>
</evidence>
<dbReference type="Gene3D" id="3.30.200.20">
    <property type="entry name" value="Phosphorylase Kinase, domain 1"/>
    <property type="match status" value="1"/>
</dbReference>
<feature type="region of interest" description="Disordered" evidence="15">
    <location>
        <begin position="354"/>
        <end position="387"/>
    </location>
</feature>
<comment type="subcellular location">
    <subcellularLocation>
        <location evidence="1">Cell membrane</location>
        <topology evidence="1">Single-pass membrane protein</topology>
    </subcellularLocation>
</comment>
<evidence type="ECO:0000313" key="19">
    <source>
        <dbReference type="EMBL" id="GLD32096.1"/>
    </source>
</evidence>
<evidence type="ECO:0000313" key="18">
    <source>
        <dbReference type="EMBL" id="GLB85228.1"/>
    </source>
</evidence>
<evidence type="ECO:0000256" key="4">
    <source>
        <dbReference type="ARBA" id="ARBA00022527"/>
    </source>
</evidence>
<dbReference type="Gene3D" id="1.10.510.10">
    <property type="entry name" value="Transferase(Phosphotransferase) domain 1"/>
    <property type="match status" value="1"/>
</dbReference>
<protein>
    <recommendedName>
        <fullName evidence="2">non-specific serine/threonine protein kinase</fullName>
        <ecNumber evidence="2">2.7.11.1</ecNumber>
    </recommendedName>
</protein>
<evidence type="ECO:0000313" key="20">
    <source>
        <dbReference type="Proteomes" id="UP001064782"/>
    </source>
</evidence>
<keyword evidence="7 14" id="KW-0547">Nucleotide-binding</keyword>
<keyword evidence="11 16" id="KW-0472">Membrane</keyword>
<comment type="catalytic activity">
    <reaction evidence="12">
        <text>L-threonyl-[protein] + ATP = O-phospho-L-threonyl-[protein] + ADP + H(+)</text>
        <dbReference type="Rhea" id="RHEA:46608"/>
        <dbReference type="Rhea" id="RHEA-COMP:11060"/>
        <dbReference type="Rhea" id="RHEA-COMP:11605"/>
        <dbReference type="ChEBI" id="CHEBI:15378"/>
        <dbReference type="ChEBI" id="CHEBI:30013"/>
        <dbReference type="ChEBI" id="CHEBI:30616"/>
        <dbReference type="ChEBI" id="CHEBI:61977"/>
        <dbReference type="ChEBI" id="CHEBI:456216"/>
        <dbReference type="EC" id="2.7.11.1"/>
    </reaction>
</comment>
<evidence type="ECO:0000256" key="6">
    <source>
        <dbReference type="ARBA" id="ARBA00022692"/>
    </source>
</evidence>
<feature type="region of interest" description="Disordered" evidence="15">
    <location>
        <begin position="279"/>
        <end position="323"/>
    </location>
</feature>
<evidence type="ECO:0000256" key="10">
    <source>
        <dbReference type="ARBA" id="ARBA00022989"/>
    </source>
</evidence>
<dbReference type="PROSITE" id="PS50011">
    <property type="entry name" value="PROTEIN_KINASE_DOM"/>
    <property type="match status" value="1"/>
</dbReference>
<evidence type="ECO:0000256" key="3">
    <source>
        <dbReference type="ARBA" id="ARBA00022475"/>
    </source>
</evidence>
<dbReference type="GO" id="GO:0005886">
    <property type="term" value="C:plasma membrane"/>
    <property type="evidence" value="ECO:0007669"/>
    <property type="project" value="UniProtKB-SubCell"/>
</dbReference>
<comment type="catalytic activity">
    <reaction evidence="13">
        <text>L-seryl-[protein] + ATP = O-phospho-L-seryl-[protein] + ADP + H(+)</text>
        <dbReference type="Rhea" id="RHEA:17989"/>
        <dbReference type="Rhea" id="RHEA-COMP:9863"/>
        <dbReference type="Rhea" id="RHEA-COMP:11604"/>
        <dbReference type="ChEBI" id="CHEBI:15378"/>
        <dbReference type="ChEBI" id="CHEBI:29999"/>
        <dbReference type="ChEBI" id="CHEBI:30616"/>
        <dbReference type="ChEBI" id="CHEBI:83421"/>
        <dbReference type="ChEBI" id="CHEBI:456216"/>
        <dbReference type="EC" id="2.7.11.1"/>
    </reaction>
</comment>
<dbReference type="PANTHER" id="PTHR43289:SF6">
    <property type="entry name" value="SERINE_THREONINE-PROTEIN KINASE NEKL-3"/>
    <property type="match status" value="1"/>
</dbReference>
<dbReference type="EMBL" id="BRXE01000076">
    <property type="protein sequence ID" value="GLB85228.1"/>
    <property type="molecule type" value="Genomic_DNA"/>
</dbReference>
<dbReference type="Pfam" id="PF14032">
    <property type="entry name" value="PknH_C"/>
    <property type="match status" value="1"/>
</dbReference>
<evidence type="ECO:0000256" key="1">
    <source>
        <dbReference type="ARBA" id="ARBA00004162"/>
    </source>
</evidence>
<evidence type="ECO:0000256" key="14">
    <source>
        <dbReference type="PROSITE-ProRule" id="PRU10141"/>
    </source>
</evidence>
<dbReference type="AlphaFoldDB" id="A0A9P3Q9I8"/>